<dbReference type="InterPro" id="IPR036388">
    <property type="entry name" value="WH-like_DNA-bd_sf"/>
</dbReference>
<feature type="domain" description="RNA polymerase sigma-70 region 2" evidence="6">
    <location>
        <begin position="17"/>
        <end position="80"/>
    </location>
</feature>
<evidence type="ECO:0000259" key="6">
    <source>
        <dbReference type="Pfam" id="PF04542"/>
    </source>
</evidence>
<keyword evidence="4" id="KW-0731">Sigma factor</keyword>
<dbReference type="PANTHER" id="PTHR30173:SF36">
    <property type="entry name" value="ECF RNA POLYMERASE SIGMA FACTOR SIGJ"/>
    <property type="match status" value="1"/>
</dbReference>
<evidence type="ECO:0000256" key="5">
    <source>
        <dbReference type="ARBA" id="ARBA00023163"/>
    </source>
</evidence>
<dbReference type="SUPFAM" id="SSF88659">
    <property type="entry name" value="Sigma3 and sigma4 domains of RNA polymerase sigma factors"/>
    <property type="match status" value="1"/>
</dbReference>
<accession>A0AAE6Y679</accession>
<dbReference type="InterPro" id="IPR014284">
    <property type="entry name" value="RNA_pol_sigma-70_dom"/>
</dbReference>
<dbReference type="SUPFAM" id="SSF54427">
    <property type="entry name" value="NTF2-like"/>
    <property type="match status" value="1"/>
</dbReference>
<evidence type="ECO:0000313" key="9">
    <source>
        <dbReference type="EMBL" id="OOQ54113.1"/>
    </source>
</evidence>
<dbReference type="Pfam" id="PF12680">
    <property type="entry name" value="SnoaL_2"/>
    <property type="match status" value="1"/>
</dbReference>
<dbReference type="GO" id="GO:0016987">
    <property type="term" value="F:sigma factor activity"/>
    <property type="evidence" value="ECO:0007669"/>
    <property type="project" value="UniProtKB-KW"/>
</dbReference>
<evidence type="ECO:0000256" key="4">
    <source>
        <dbReference type="ARBA" id="ARBA00023082"/>
    </source>
</evidence>
<comment type="similarity">
    <text evidence="1">Belongs to the sigma-70 factor family. ECF subfamily.</text>
</comment>
<reference evidence="10 12" key="2">
    <citation type="submission" date="2020-03" db="EMBL/GenBank/DDBJ databases">
        <title>Is there a link between lipid content and antibiotic production in Streptomyces?</title>
        <authorList>
            <person name="David M."/>
            <person name="Lejeune C."/>
            <person name="Abreu S."/>
            <person name="Thibessard A."/>
            <person name="Leblond P."/>
            <person name="Chaminade P."/>
            <person name="Virolle M.-J."/>
        </authorList>
    </citation>
    <scope>NUCLEOTIDE SEQUENCE [LARGE SCALE GENOMIC DNA]</scope>
    <source>
        <strain evidence="10 12">DSM 41481</strain>
    </source>
</reference>
<feature type="domain" description="RNA polymerase sigma factor 70 region 4 type 2" evidence="7">
    <location>
        <begin position="114"/>
        <end position="165"/>
    </location>
</feature>
<dbReference type="InterPro" id="IPR052704">
    <property type="entry name" value="ECF_Sigma-70_Domain"/>
</dbReference>
<dbReference type="GO" id="GO:0003677">
    <property type="term" value="F:DNA binding"/>
    <property type="evidence" value="ECO:0007669"/>
    <property type="project" value="InterPro"/>
</dbReference>
<protein>
    <submittedName>
        <fullName evidence="10">RNA polymerase sigma factor SigJ</fullName>
    </submittedName>
</protein>
<feature type="domain" description="SnoaL-like" evidence="8">
    <location>
        <begin position="185"/>
        <end position="278"/>
    </location>
</feature>
<dbReference type="InterPro" id="IPR013325">
    <property type="entry name" value="RNA_pol_sigma_r2"/>
</dbReference>
<dbReference type="InterPro" id="IPR013324">
    <property type="entry name" value="RNA_pol_sigma_r3/r4-like"/>
</dbReference>
<evidence type="ECO:0000259" key="8">
    <source>
        <dbReference type="Pfam" id="PF12680"/>
    </source>
</evidence>
<dbReference type="SUPFAM" id="SSF88946">
    <property type="entry name" value="Sigma2 domain of RNA polymerase sigma factors"/>
    <property type="match status" value="1"/>
</dbReference>
<keyword evidence="3" id="KW-0805">Transcription regulation</keyword>
<dbReference type="RefSeq" id="WP_078632676.1">
    <property type="nucleotide sequence ID" value="NZ_CM007717.1"/>
</dbReference>
<evidence type="ECO:0000313" key="12">
    <source>
        <dbReference type="Proteomes" id="UP000502504"/>
    </source>
</evidence>
<dbReference type="InterPro" id="IPR013249">
    <property type="entry name" value="RNA_pol_sigma70_r4_t2"/>
</dbReference>
<dbReference type="InterPro" id="IPR007627">
    <property type="entry name" value="RNA_pol_sigma70_r2"/>
</dbReference>
<dbReference type="Gene3D" id="1.10.10.10">
    <property type="entry name" value="Winged helix-like DNA-binding domain superfamily/Winged helix DNA-binding domain"/>
    <property type="match status" value="1"/>
</dbReference>
<dbReference type="PANTHER" id="PTHR30173">
    <property type="entry name" value="SIGMA 19 FACTOR"/>
    <property type="match status" value="1"/>
</dbReference>
<dbReference type="NCBIfam" id="NF007214">
    <property type="entry name" value="PRK09636.1"/>
    <property type="match status" value="1"/>
</dbReference>
<evidence type="ECO:0000256" key="1">
    <source>
        <dbReference type="ARBA" id="ARBA00010641"/>
    </source>
</evidence>
<sequence>MAEATAVSERSGISDPFEQHRQLMFGISYRMLGTVADAEDVVQETWLRWRRVDRDAVADPRGYLVRAVTRTAIDQMRRSRARREEYVGPWLPEPLLVSSDVALESSLLGESLSMAVLVMMETLSPLERAVFVLHEVFGFSFPEVAEAVDRTEQAVRQLGSRARRHVRLRRRRFEPDRRQAREITERFLAACLSGDVEALMAVLAPDVTMWADGNGHAETPRVPLHGADAIAAYFASTAGRYPQGLVVRLHEQYDGSPAAVLATPAGVFAVVVVDVAEPAAPGAPPRVTAVRAVRNPEKLGRVPAGR</sequence>
<proteinExistence type="inferred from homology"/>
<dbReference type="InterPro" id="IPR037401">
    <property type="entry name" value="SnoaL-like"/>
</dbReference>
<evidence type="ECO:0000256" key="3">
    <source>
        <dbReference type="ARBA" id="ARBA00023015"/>
    </source>
</evidence>
<dbReference type="Gene3D" id="1.10.1740.10">
    <property type="match status" value="1"/>
</dbReference>
<dbReference type="Pfam" id="PF04542">
    <property type="entry name" value="Sigma70_r2"/>
    <property type="match status" value="1"/>
</dbReference>
<dbReference type="GO" id="GO:0006352">
    <property type="term" value="P:DNA-templated transcription initiation"/>
    <property type="evidence" value="ECO:0007669"/>
    <property type="project" value="InterPro"/>
</dbReference>
<reference evidence="9 11" key="1">
    <citation type="submission" date="2015-07" db="EMBL/GenBank/DDBJ databases">
        <title>Draft Genome Sequence of Streptomyces antibioticus, IMRU 3720 reveals insights in the evolution of actinomycin biosynthetic gene clusters in Streptomyces.</title>
        <authorList>
            <person name="Crnovcic I."/>
            <person name="Ruckert C."/>
            <person name="Kalinowksi J."/>
            <person name="Keller U."/>
        </authorList>
    </citation>
    <scope>NUCLEOTIDE SEQUENCE [LARGE SCALE GENOMIC DNA]</scope>
    <source>
        <strain evidence="9 11">DSM 41481</strain>
    </source>
</reference>
<evidence type="ECO:0000259" key="7">
    <source>
        <dbReference type="Pfam" id="PF08281"/>
    </source>
</evidence>
<dbReference type="InterPro" id="IPR032710">
    <property type="entry name" value="NTF2-like_dom_sf"/>
</dbReference>
<comment type="subunit">
    <text evidence="2">Interacts transiently with the RNA polymerase catalytic core formed by RpoA, RpoB, RpoC and RpoZ (2 alpha, 1 beta, 1 beta' and 1 omega subunit) to form the RNA polymerase holoenzyme that can initiate transcription.</text>
</comment>
<evidence type="ECO:0000313" key="11">
    <source>
        <dbReference type="Proteomes" id="UP000190306"/>
    </source>
</evidence>
<evidence type="ECO:0000313" key="10">
    <source>
        <dbReference type="EMBL" id="QIT43127.1"/>
    </source>
</evidence>
<name>A0AAE6Y679_STRAT</name>
<dbReference type="EMBL" id="LHQL01000005">
    <property type="protein sequence ID" value="OOQ54113.1"/>
    <property type="molecule type" value="Genomic_DNA"/>
</dbReference>
<dbReference type="GeneID" id="93959269"/>
<dbReference type="EMBL" id="CP050692">
    <property type="protein sequence ID" value="QIT43127.1"/>
    <property type="molecule type" value="Genomic_DNA"/>
</dbReference>
<organism evidence="10 12">
    <name type="scientific">Streptomyces antibioticus</name>
    <dbReference type="NCBI Taxonomy" id="1890"/>
    <lineage>
        <taxon>Bacteria</taxon>
        <taxon>Bacillati</taxon>
        <taxon>Actinomycetota</taxon>
        <taxon>Actinomycetes</taxon>
        <taxon>Kitasatosporales</taxon>
        <taxon>Streptomycetaceae</taxon>
        <taxon>Streptomyces</taxon>
    </lineage>
</organism>
<dbReference type="Gene3D" id="3.10.450.50">
    <property type="match status" value="1"/>
</dbReference>
<gene>
    <name evidence="10" type="primary">sigJ</name>
    <name evidence="9" type="ORF">AFM16_05930</name>
    <name evidence="10" type="ORF">HCX60_06050</name>
</gene>
<dbReference type="NCBIfam" id="TIGR02937">
    <property type="entry name" value="sigma70-ECF"/>
    <property type="match status" value="1"/>
</dbReference>
<dbReference type="Proteomes" id="UP000190306">
    <property type="component" value="Chromosome"/>
</dbReference>
<dbReference type="Proteomes" id="UP000502504">
    <property type="component" value="Chromosome"/>
</dbReference>
<dbReference type="Pfam" id="PF08281">
    <property type="entry name" value="Sigma70_r4_2"/>
    <property type="match status" value="1"/>
</dbReference>
<evidence type="ECO:0000256" key="2">
    <source>
        <dbReference type="ARBA" id="ARBA00011344"/>
    </source>
</evidence>
<keyword evidence="11" id="KW-1185">Reference proteome</keyword>
<dbReference type="AlphaFoldDB" id="A0AAE6Y679"/>
<keyword evidence="5" id="KW-0804">Transcription</keyword>